<keyword evidence="2" id="KW-1185">Reference proteome</keyword>
<dbReference type="AlphaFoldDB" id="A0A834K1P5"/>
<evidence type="ECO:0000313" key="1">
    <source>
        <dbReference type="EMBL" id="KAF7398215.1"/>
    </source>
</evidence>
<dbReference type="EMBL" id="JACSDY010000019">
    <property type="protein sequence ID" value="KAF7398215.1"/>
    <property type="molecule type" value="Genomic_DNA"/>
</dbReference>
<evidence type="ECO:0000313" key="2">
    <source>
        <dbReference type="Proteomes" id="UP000600918"/>
    </source>
</evidence>
<dbReference type="Proteomes" id="UP000600918">
    <property type="component" value="Unassembled WGS sequence"/>
</dbReference>
<comment type="caution">
    <text evidence="1">The sequence shown here is derived from an EMBL/GenBank/DDBJ whole genome shotgun (WGS) entry which is preliminary data.</text>
</comment>
<protein>
    <submittedName>
        <fullName evidence="1">Uncharacterized protein</fullName>
    </submittedName>
</protein>
<gene>
    <name evidence="1" type="ORF">H0235_016223</name>
</gene>
<sequence length="240" mass="24620">MGAAGFFSTGRPTLHKQLPTLRRYAIERREGCKEDYLLILLVDDANSGGGGGGGGGGGDSSSSGAVAITATTVTSGGGCDGGIDYREREERGQKRKGRMPFISSGLVGSHVVGAAPCDTSITGQPACNVGPTSYLNVLASCVCFCREHQPCTVRFLLPPLPSLPPPPPPPPLLLLLPSLLPPPPSSSPLLTTTTTTTIIPATVTTTTTTVLLSSSSTTNIFVIAGLNVQLTTSGHTFTSL</sequence>
<reference evidence="1" key="1">
    <citation type="journal article" date="2020" name="G3 (Bethesda)">
        <title>High-Quality Assemblies for Three Invasive Social Wasps from the &lt;i&gt;Vespula&lt;/i&gt; Genus.</title>
        <authorList>
            <person name="Harrop T.W.R."/>
            <person name="Guhlin J."/>
            <person name="McLaughlin G.M."/>
            <person name="Permina E."/>
            <person name="Stockwell P."/>
            <person name="Gilligan J."/>
            <person name="Le Lec M.F."/>
            <person name="Gruber M.A.M."/>
            <person name="Quinn O."/>
            <person name="Lovegrove M."/>
            <person name="Duncan E.J."/>
            <person name="Remnant E.J."/>
            <person name="Van Eeckhoven J."/>
            <person name="Graham B."/>
            <person name="Knapp R.A."/>
            <person name="Langford K.W."/>
            <person name="Kronenberg Z."/>
            <person name="Press M.O."/>
            <person name="Eacker S.M."/>
            <person name="Wilson-Rankin E.E."/>
            <person name="Purcell J."/>
            <person name="Lester P.J."/>
            <person name="Dearden P.K."/>
        </authorList>
    </citation>
    <scope>NUCLEOTIDE SEQUENCE</scope>
    <source>
        <strain evidence="1">Volc-1</strain>
    </source>
</reference>
<organism evidence="1 2">
    <name type="scientific">Vespula pensylvanica</name>
    <name type="common">Western yellow jacket</name>
    <name type="synonym">Wasp</name>
    <dbReference type="NCBI Taxonomy" id="30213"/>
    <lineage>
        <taxon>Eukaryota</taxon>
        <taxon>Metazoa</taxon>
        <taxon>Ecdysozoa</taxon>
        <taxon>Arthropoda</taxon>
        <taxon>Hexapoda</taxon>
        <taxon>Insecta</taxon>
        <taxon>Pterygota</taxon>
        <taxon>Neoptera</taxon>
        <taxon>Endopterygota</taxon>
        <taxon>Hymenoptera</taxon>
        <taxon>Apocrita</taxon>
        <taxon>Aculeata</taxon>
        <taxon>Vespoidea</taxon>
        <taxon>Vespidae</taxon>
        <taxon>Vespinae</taxon>
        <taxon>Vespula</taxon>
    </lineage>
</organism>
<proteinExistence type="predicted"/>
<name>A0A834K1P5_VESPE</name>
<accession>A0A834K1P5</accession>